<name>F0VCG2_NEOCL</name>
<reference evidence="4" key="3">
    <citation type="journal article" date="2012" name="PLoS Pathog.">
        <title>Comparative genomics of the apicomplexan parasites Toxoplasma gondii and Neospora caninum: Coccidia differing in host range and transmission strategy.</title>
        <authorList>
            <person name="Reid A.J."/>
            <person name="Vermont S.J."/>
            <person name="Cotton J.A."/>
            <person name="Harris D."/>
            <person name="Hill-Cawthorne G.A."/>
            <person name="Konen-Waisman S."/>
            <person name="Latham S.M."/>
            <person name="Mourier T."/>
            <person name="Norton R."/>
            <person name="Quail M.A."/>
            <person name="Sanders M."/>
            <person name="Shanmugam D."/>
            <person name="Sohal A."/>
            <person name="Wasmuth J.D."/>
            <person name="Brunk B."/>
            <person name="Grigg M.E."/>
            <person name="Howard J.C."/>
            <person name="Parkinson J."/>
            <person name="Roos D.S."/>
            <person name="Trees A.J."/>
            <person name="Berriman M."/>
            <person name="Pain A."/>
            <person name="Wastling J.M."/>
        </authorList>
    </citation>
    <scope>NUCLEOTIDE SEQUENCE [LARGE SCALE GENOMIC DNA]</scope>
    <source>
        <strain evidence="4">Liverpool</strain>
    </source>
</reference>
<feature type="compositionally biased region" description="Basic and acidic residues" evidence="1">
    <location>
        <begin position="1463"/>
        <end position="1473"/>
    </location>
</feature>
<feature type="region of interest" description="Disordered" evidence="1">
    <location>
        <begin position="1451"/>
        <end position="1495"/>
    </location>
</feature>
<reference evidence="2" key="1">
    <citation type="submission" date="2011-02" db="EMBL/GenBank/DDBJ databases">
        <authorList>
            <person name="Aslett M."/>
        </authorList>
    </citation>
    <scope>NUCLEOTIDE SEQUENCE</scope>
    <source>
        <strain evidence="2">Liverpool</strain>
    </source>
</reference>
<reference evidence="3" key="4">
    <citation type="journal article" date="2015" name="PLoS ONE">
        <title>Comprehensive Evaluation of Toxoplasma gondii VEG and Neospora caninum LIV Genomes with Tachyzoite Stage Transcriptome and Proteome Defines Novel Transcript Features.</title>
        <authorList>
            <person name="Ramaprasad A."/>
            <person name="Mourier T."/>
            <person name="Naeem R."/>
            <person name="Malas T.B."/>
            <person name="Moussa E."/>
            <person name="Panigrahi A."/>
            <person name="Vermont S.J."/>
            <person name="Otto T.D."/>
            <person name="Wastling J."/>
            <person name="Pain A."/>
        </authorList>
    </citation>
    <scope>NUCLEOTIDE SEQUENCE</scope>
    <source>
        <strain evidence="3">Liverpool</strain>
    </source>
</reference>
<feature type="compositionally biased region" description="Polar residues" evidence="1">
    <location>
        <begin position="123"/>
        <end position="135"/>
    </location>
</feature>
<feature type="compositionally biased region" description="Polar residues" evidence="1">
    <location>
        <begin position="16"/>
        <end position="25"/>
    </location>
</feature>
<feature type="region of interest" description="Disordered" evidence="1">
    <location>
        <begin position="729"/>
        <end position="772"/>
    </location>
</feature>
<dbReference type="VEuPathDB" id="ToxoDB:NCLIV_043510"/>
<dbReference type="Proteomes" id="UP000007494">
    <property type="component" value="Chromosome IX"/>
</dbReference>
<feature type="compositionally biased region" description="Basic and acidic residues" evidence="1">
    <location>
        <begin position="1380"/>
        <end position="1393"/>
    </location>
</feature>
<feature type="compositionally biased region" description="Acidic residues" evidence="1">
    <location>
        <begin position="1160"/>
        <end position="1169"/>
    </location>
</feature>
<feature type="compositionally biased region" description="Polar residues" evidence="1">
    <location>
        <begin position="1636"/>
        <end position="1652"/>
    </location>
</feature>
<feature type="region of interest" description="Disordered" evidence="1">
    <location>
        <begin position="109"/>
        <end position="192"/>
    </location>
</feature>
<feature type="region of interest" description="Disordered" evidence="1">
    <location>
        <begin position="1557"/>
        <end position="1581"/>
    </location>
</feature>
<feature type="region of interest" description="Disordered" evidence="1">
    <location>
        <begin position="340"/>
        <end position="409"/>
    </location>
</feature>
<dbReference type="EMBL" id="FR823385">
    <property type="protein sequence ID" value="CBZ51284.1"/>
    <property type="molecule type" value="Genomic_DNA"/>
</dbReference>
<evidence type="ECO:0000313" key="4">
    <source>
        <dbReference type="Proteomes" id="UP000007494"/>
    </source>
</evidence>
<feature type="compositionally biased region" description="Basic and acidic residues" evidence="1">
    <location>
        <begin position="153"/>
        <end position="162"/>
    </location>
</feature>
<feature type="region of interest" description="Disordered" evidence="1">
    <location>
        <begin position="1"/>
        <end position="36"/>
    </location>
</feature>
<feature type="compositionally biased region" description="Low complexity" evidence="1">
    <location>
        <begin position="1810"/>
        <end position="1825"/>
    </location>
</feature>
<feature type="region of interest" description="Disordered" evidence="1">
    <location>
        <begin position="2193"/>
        <end position="2242"/>
    </location>
</feature>
<feature type="region of interest" description="Disordered" evidence="1">
    <location>
        <begin position="1629"/>
        <end position="1677"/>
    </location>
</feature>
<dbReference type="EMBL" id="LN714484">
    <property type="protein sequence ID" value="CEL68599.1"/>
    <property type="molecule type" value="Genomic_DNA"/>
</dbReference>
<feature type="region of interest" description="Disordered" evidence="1">
    <location>
        <begin position="1703"/>
        <end position="1746"/>
    </location>
</feature>
<evidence type="ECO:0000313" key="3">
    <source>
        <dbReference type="EMBL" id="CEL68599.1"/>
    </source>
</evidence>
<feature type="region of interest" description="Disordered" evidence="1">
    <location>
        <begin position="1292"/>
        <end position="1334"/>
    </location>
</feature>
<gene>
    <name evidence="3" type="ORF">BN1204_043510</name>
    <name evidence="2" type="ORF">NCLIV_043510</name>
</gene>
<feature type="region of interest" description="Disordered" evidence="1">
    <location>
        <begin position="1790"/>
        <end position="1825"/>
    </location>
</feature>
<dbReference type="OrthoDB" id="10344797at2759"/>
<feature type="compositionally biased region" description="Polar residues" evidence="1">
    <location>
        <begin position="1451"/>
        <end position="1460"/>
    </location>
</feature>
<protein>
    <submittedName>
        <fullName evidence="2">Uncharacterized protein</fullName>
    </submittedName>
</protein>
<dbReference type="RefSeq" id="XP_003881317.1">
    <property type="nucleotide sequence ID" value="XM_003881268.1"/>
</dbReference>
<proteinExistence type="predicted"/>
<reference evidence="2" key="2">
    <citation type="submission" date="2011-03" db="EMBL/GenBank/DDBJ databases">
        <title>Comparative genomics and transcriptomics of Neospora caninum and Toxoplasma gondii.</title>
        <authorList>
            <person name="Reid A.J."/>
            <person name="Sohal A."/>
            <person name="Harris D."/>
            <person name="Quail M."/>
            <person name="Sanders M."/>
            <person name="Berriman M."/>
            <person name="Wastling J.M."/>
            <person name="Pain A."/>
        </authorList>
    </citation>
    <scope>NUCLEOTIDE SEQUENCE</scope>
    <source>
        <strain evidence="2">Liverpool</strain>
    </source>
</reference>
<dbReference type="GeneID" id="13440269"/>
<feature type="region of interest" description="Disordered" evidence="1">
    <location>
        <begin position="2344"/>
        <end position="2390"/>
    </location>
</feature>
<feature type="region of interest" description="Disordered" evidence="1">
    <location>
        <begin position="1372"/>
        <end position="1404"/>
    </location>
</feature>
<dbReference type="InParanoid" id="F0VCG2"/>
<sequence>MTCCQGRHSQSRPEFPTSQATTGAARSSVGGSGERDISTTLDQVEKPCAKSSAAVHRGCSKQSVHPPLCALRQFSPQNACKEKADSTGVTSVDWTAFLGGSPVRLPEYDCPRKRPEVAPMTSIRRTTSENLTVSQERIDDGPSNNEQCICPVNDRDQGRRTASEGLSAGARGVAQTASQAEVAEPPPSVVRPKPSCVTAACGNSPSGGCSPSRAESHVVPLDLAVSSTSQIRRPDQARLLLGNKTSIAKTVGTPGDAQQGTSKVTANVGGKTIVVREAEDVRNCRMKEKRKLQGGTSSSPKEACSSMPDAVYVVSSPSLPAEFFWASSLEDPEVRLPPHTWPCSSAHPTRSSAHIGDRQNAFSSAPELTYGNNGGRDSRSRRQGVHSSSRCWLDGANRAKPNRSEAPARLRTVAVDPDEGNTQKVGSIPVALGTQLKDGLLDLTSRKDQCDCIDGCERGMPTEVEARIRDISATACCLFGKAIQKDADDEQTISFKYIGNTEADANFTRAECGRDSTDAASRHIQDSGEAAESVSHCIPDPTPANSSTEPLGALKFCSSAPLVNGRGPLWGGEEPLAYQFGTSRGAADPTVLCLGCRRKGRQDNSSLYSFGPFNYTPRAAVGAPVRDRPRRKIGHDVADDITEGRQLEAPEDEAAPSWPAMAFLFPPPLQQRLKFLATGHSRFKRTMIDLEQGKLRQPRASRLATRGTLPADCYTNCNCKLVQLVGRHERSQLHSPSSIPQRRYPANYPGSRCHSEVSQGTAKGEEEGKRGPMVSAVHNLEYSGVATEPREISQALGGENNKSAKEARHPKWTAEKARIIAAPENSLVPQCIKGCTLQLQSSKVVASIPHTSPHRNTSWEEHDDTPLTRCGADAGDCGRIVVSRTLSRTGEKRSGVSRPEGFSKVVAREQLTPTENVYTERETASTTGAHIGEPGREPQFHDISFDNYDQQKQTQNSEKICLQDILNQDHMMLAFEDETLGHGHRYDNERRNAGNVACRQPRACTLQRDTTSDSKQPKLELKQYCPAGASNLLPGLLPTSCLRDDSQTIKGEAQRGVQSSLVLTRKFFPAITVKKRCLDEVRSPLLKEMSPPLHGCWSERNRRVASTRVAMCHATTQRTYTLSRRTDLSVSEHQQEMANTRMRRTDGLETFCRARGEIDSESEVGEETISDNGTAEGDGRRGAAPVVEISVNQHGFDQLPSVSIQAHTSPGDDTLSQVPHSLRVRSRGASFSTAETEESEGMFAGLLPAVDFEGTLGNPGGRSEASKELTIQDISREAERTAEHQGTLNGGWASLVSQEGNGRETCGSATRLPHPGERWTGGSLPAEARLSTQDSLEPTTAVLRKTETAELGPDTLLPSDVRAPSCTLEPVAGVGQKRSRASEDTNTGRRKPPDFSAPLAEPIGMWPDDEVEEEESGKSFLESLGRRQRRHLAVISPVHFNADDVTAWWGNSSGSDTEPQSHMGDEHTTDRASRRQHQRQGLYRGCQEVPSPAEETRLGLAKSFGKQNELLNLQPRAMQGLQQTGDTPAIDPPLTSVAKEVGDDLEQRSGCRLLLDGAQTEEVEKPREESTQEEEYFDSQSHVKTEVRADIIARHTVAELRSFGLCATSPAFVPQAFQQHLHPRSEQNLVPHRRSGQPNPSPAQLSNSNQAPQQPPRPGLSPEAVTGSGQPRGANSAFFHSRSSSILAMPENTNRFDRMTTQDFSASRGSASPDPFSAGRRPSFPPVDQMEEGPRRSGAALSSNTALSGPATLLTDTRGAYPLSVAHPVLISDRFPPLFLDGRDSGSTCELPPRYMPRPSDLHWHSENESPSCSGGRRSPRRQPQQNFRTCLLAKNAGTSAMPDQPALLPVPFPYRLGGCPSPLFKGESILAATKSPAIAPHHGNAGLAGRQTTGGSGGEGLVRGQERHQAQQLLKRPHGGVVPYTGVWKSRHWDSLVSEALPTLPPMQQPRAPHSESLAAGERTMSRRQQLRYLHHRPSSAQECCSQQLLYSDGCGRAVDCPEQQAPTGSLVGIATRSVCAPGDNNLKFPVVDPVLSAESVNGGTRHSLRQRSVSHTRSPLLARVPVSPGDSAHGQSQGRTLRRVTVECSGNTMRIQGLGHSQHDPSSRVPAHRNMTDERLYLQVVEARSAVQPLIREHANEVVLCEPMAGLETVVQRTTLDLALTPPVTADARDMQREIFECRPWPSNDGQFLKHPLLRNRSPRSRPVCPQLPQQCRRGESDGGDQPPQCRGRFPQSGESVPEALVGNEQVDVSHMATLLLDTNAAVLSQPTQGQPTTSTPQQRLVSDVPVSAMQSLLMSVEEEKPPILTKPVEYIPLAKDTRAPGYGIRGQSLCTGIRRAAPPSRSMQLRAEQRPQVTGSPVSMPPARDNHQLGRHQRSPSFHLQATHSPAAEAFDSQYASFASLPSASVGRNPSLSQNILVSATLQQPIPVQLLRHQQGTRQSVKSEQVESFVRRPSNITGHAEQAEDAESDCTVPPGPFSYYASGRDTVCEVPFHPRARSYGSSTNVELPAFEEWNQIATGHSTPVAPGGWVVSPQGCSVDQVSARYQDARDSEVIFDFSALYQGKPPQESIRSMSRSGSLEAAVETPLLPQQRTPPVSQPLQVHVCSVLEQTQPTGLSNDRQRTYGGLQPSQTTDQELLENCPWSQAGELAQQYVPYQVGPTVQRRGRATVSPPGTLSRNDDAHPASKDVRQYTTGSWPRGGREGGGKEQFRDLIESFSGVPPRERWRQQHQMPVSHNRHTSPSYPTTYSGVHPAVAYTTPEDLPSPPVQAPYDTSAPSAISSDREVHLQGLRPPYPQFCPSVLPVYAICESTSSRRGSTRPSSDVSYYIDAPHQAFLPTQCMHSPNQQHPLREEIPALFPPGSECVSAQTGGQGAATLVGPQMVQEDNRVQKQSEQPMHRSAFDLQFPHSRYFASGSVDAATRSAEVELALQQFS</sequence>
<dbReference type="eggNOG" id="ENOG502T8DY">
    <property type="taxonomic scope" value="Eukaryota"/>
</dbReference>
<accession>F0VCG2</accession>
<feature type="region of interest" description="Disordered" evidence="1">
    <location>
        <begin position="1160"/>
        <end position="1181"/>
    </location>
</feature>
<feature type="region of interest" description="Disordered" evidence="1">
    <location>
        <begin position="2670"/>
        <end position="2715"/>
    </location>
</feature>
<feature type="compositionally biased region" description="Basic and acidic residues" evidence="1">
    <location>
        <begin position="2685"/>
        <end position="2697"/>
    </location>
</feature>
<evidence type="ECO:0000313" key="2">
    <source>
        <dbReference type="EMBL" id="CBZ51284.1"/>
    </source>
</evidence>
<feature type="compositionally biased region" description="Polar residues" evidence="1">
    <location>
        <begin position="342"/>
        <end position="352"/>
    </location>
</feature>
<organism evidence="2 4">
    <name type="scientific">Neospora caninum (strain Liverpool)</name>
    <dbReference type="NCBI Taxonomy" id="572307"/>
    <lineage>
        <taxon>Eukaryota</taxon>
        <taxon>Sar</taxon>
        <taxon>Alveolata</taxon>
        <taxon>Apicomplexa</taxon>
        <taxon>Conoidasida</taxon>
        <taxon>Coccidia</taxon>
        <taxon>Eucoccidiorida</taxon>
        <taxon>Eimeriorina</taxon>
        <taxon>Sarcocystidae</taxon>
        <taxon>Neospora</taxon>
    </lineage>
</organism>
<keyword evidence="4" id="KW-1185">Reference proteome</keyword>
<evidence type="ECO:0000256" key="1">
    <source>
        <dbReference type="SAM" id="MobiDB-lite"/>
    </source>
</evidence>